<evidence type="ECO:0000256" key="13">
    <source>
        <dbReference type="ARBA" id="ARBA00035852"/>
    </source>
</evidence>
<organism evidence="26 27">
    <name type="scientific">Actinophytocola xanthii</name>
    <dbReference type="NCBI Taxonomy" id="1912961"/>
    <lineage>
        <taxon>Bacteria</taxon>
        <taxon>Bacillati</taxon>
        <taxon>Actinomycetota</taxon>
        <taxon>Actinomycetes</taxon>
        <taxon>Pseudonocardiales</taxon>
        <taxon>Pseudonocardiaceae</taxon>
    </lineage>
</organism>
<comment type="catalytic activity">
    <reaction evidence="20">
        <text>hexadecanoyl-CoA + H2O = hexadecanoate + CoA + H(+)</text>
        <dbReference type="Rhea" id="RHEA:16645"/>
        <dbReference type="ChEBI" id="CHEBI:7896"/>
        <dbReference type="ChEBI" id="CHEBI:15377"/>
        <dbReference type="ChEBI" id="CHEBI:15378"/>
        <dbReference type="ChEBI" id="CHEBI:57287"/>
        <dbReference type="ChEBI" id="CHEBI:57379"/>
        <dbReference type="EC" id="3.1.2.2"/>
    </reaction>
    <physiologicalReaction direction="left-to-right" evidence="20">
        <dbReference type="Rhea" id="RHEA:16646"/>
    </physiologicalReaction>
</comment>
<keyword evidence="4" id="KW-1003">Cell membrane</keyword>
<keyword evidence="7" id="KW-0378">Hydrolase</keyword>
<comment type="similarity">
    <text evidence="15">Belongs to the THEM4/THEM5 thioesterase family.</text>
</comment>
<comment type="catalytic activity">
    <reaction evidence="23">
        <text>tetradecanoyl-CoA + H2O = tetradecanoate + CoA + H(+)</text>
        <dbReference type="Rhea" id="RHEA:40119"/>
        <dbReference type="ChEBI" id="CHEBI:15377"/>
        <dbReference type="ChEBI" id="CHEBI:15378"/>
        <dbReference type="ChEBI" id="CHEBI:30807"/>
        <dbReference type="ChEBI" id="CHEBI:57287"/>
        <dbReference type="ChEBI" id="CHEBI:57385"/>
    </reaction>
    <physiologicalReaction direction="left-to-right" evidence="23">
        <dbReference type="Rhea" id="RHEA:40120"/>
    </physiologicalReaction>
</comment>
<dbReference type="InterPro" id="IPR052365">
    <property type="entry name" value="THEM4/THEM5_acyl-CoA_thioest"/>
</dbReference>
<evidence type="ECO:0000256" key="11">
    <source>
        <dbReference type="ARBA" id="ARBA00023136"/>
    </source>
</evidence>
<evidence type="ECO:0000256" key="24">
    <source>
        <dbReference type="SAM" id="MobiDB-lite"/>
    </source>
</evidence>
<dbReference type="OrthoDB" id="5505920at2"/>
<dbReference type="AlphaFoldDB" id="A0A1Q8CSP5"/>
<comment type="catalytic activity">
    <reaction evidence="13">
        <text>(5Z,8Z,11Z,14Z)-eicosatetraenoyl-CoA + H2O = (5Z,8Z,11Z,14Z)-eicosatetraenoate + CoA + H(+)</text>
        <dbReference type="Rhea" id="RHEA:40151"/>
        <dbReference type="ChEBI" id="CHEBI:15377"/>
        <dbReference type="ChEBI" id="CHEBI:15378"/>
        <dbReference type="ChEBI" id="CHEBI:32395"/>
        <dbReference type="ChEBI" id="CHEBI:57287"/>
        <dbReference type="ChEBI" id="CHEBI:57368"/>
    </reaction>
    <physiologicalReaction direction="left-to-right" evidence="13">
        <dbReference type="Rhea" id="RHEA:40152"/>
    </physiologicalReaction>
</comment>
<keyword evidence="5" id="KW-0963">Cytoplasm</keyword>
<accession>A0A1Q8CSP5</accession>
<evidence type="ECO:0000256" key="1">
    <source>
        <dbReference type="ARBA" id="ARBA00004170"/>
    </source>
</evidence>
<comment type="catalytic activity">
    <reaction evidence="14">
        <text>(9Z)-octadecenoyl-CoA + H2O = (9Z)-octadecenoate + CoA + H(+)</text>
        <dbReference type="Rhea" id="RHEA:40139"/>
        <dbReference type="ChEBI" id="CHEBI:15377"/>
        <dbReference type="ChEBI" id="CHEBI:15378"/>
        <dbReference type="ChEBI" id="CHEBI:30823"/>
        <dbReference type="ChEBI" id="CHEBI:57287"/>
        <dbReference type="ChEBI" id="CHEBI:57387"/>
    </reaction>
    <physiologicalReaction direction="left-to-right" evidence="14">
        <dbReference type="Rhea" id="RHEA:40140"/>
    </physiologicalReaction>
</comment>
<gene>
    <name evidence="26" type="ORF">BU204_12300</name>
</gene>
<keyword evidence="11" id="KW-0472">Membrane</keyword>
<comment type="caution">
    <text evidence="26">The sequence shown here is derived from an EMBL/GenBank/DDBJ whole genome shotgun (WGS) entry which is preliminary data.</text>
</comment>
<evidence type="ECO:0000256" key="2">
    <source>
        <dbReference type="ARBA" id="ARBA00004496"/>
    </source>
</evidence>
<dbReference type="Proteomes" id="UP000185596">
    <property type="component" value="Unassembled WGS sequence"/>
</dbReference>
<dbReference type="InterPro" id="IPR006683">
    <property type="entry name" value="Thioestr_dom"/>
</dbReference>
<evidence type="ECO:0000256" key="9">
    <source>
        <dbReference type="ARBA" id="ARBA00022946"/>
    </source>
</evidence>
<evidence type="ECO:0000256" key="15">
    <source>
        <dbReference type="ARBA" id="ARBA00038456"/>
    </source>
</evidence>
<dbReference type="PANTHER" id="PTHR12418">
    <property type="entry name" value="ACYL-COENZYME A THIOESTERASE THEM4"/>
    <property type="match status" value="1"/>
</dbReference>
<dbReference type="Gene3D" id="3.10.129.10">
    <property type="entry name" value="Hotdog Thioesterase"/>
    <property type="match status" value="1"/>
</dbReference>
<keyword evidence="6" id="KW-0053">Apoptosis</keyword>
<keyword evidence="27" id="KW-1185">Reference proteome</keyword>
<keyword evidence="9" id="KW-0809">Transit peptide</keyword>
<evidence type="ECO:0000256" key="21">
    <source>
        <dbReference type="ARBA" id="ARBA00047969"/>
    </source>
</evidence>
<dbReference type="EC" id="3.1.2.2" evidence="16"/>
<evidence type="ECO:0000256" key="4">
    <source>
        <dbReference type="ARBA" id="ARBA00022475"/>
    </source>
</evidence>
<dbReference type="SUPFAM" id="SSF54637">
    <property type="entry name" value="Thioesterase/thiol ester dehydrase-isomerase"/>
    <property type="match status" value="1"/>
</dbReference>
<evidence type="ECO:0000259" key="25">
    <source>
        <dbReference type="Pfam" id="PF03061"/>
    </source>
</evidence>
<dbReference type="STRING" id="1912961.BU204_12300"/>
<keyword evidence="12" id="KW-0966">Cell projection</keyword>
<dbReference type="GO" id="GO:0005737">
    <property type="term" value="C:cytoplasm"/>
    <property type="evidence" value="ECO:0007669"/>
    <property type="project" value="UniProtKB-SubCell"/>
</dbReference>
<comment type="catalytic activity">
    <reaction evidence="19">
        <text>octanoyl-CoA + H2O = octanoate + CoA + H(+)</text>
        <dbReference type="Rhea" id="RHEA:30143"/>
        <dbReference type="ChEBI" id="CHEBI:15377"/>
        <dbReference type="ChEBI" id="CHEBI:15378"/>
        <dbReference type="ChEBI" id="CHEBI:25646"/>
        <dbReference type="ChEBI" id="CHEBI:57287"/>
        <dbReference type="ChEBI" id="CHEBI:57386"/>
    </reaction>
    <physiologicalReaction direction="left-to-right" evidence="19">
        <dbReference type="Rhea" id="RHEA:30144"/>
    </physiologicalReaction>
</comment>
<evidence type="ECO:0000256" key="6">
    <source>
        <dbReference type="ARBA" id="ARBA00022703"/>
    </source>
</evidence>
<dbReference type="GO" id="GO:0016787">
    <property type="term" value="F:hydrolase activity"/>
    <property type="evidence" value="ECO:0007669"/>
    <property type="project" value="UniProtKB-KW"/>
</dbReference>
<evidence type="ECO:0000256" key="18">
    <source>
        <dbReference type="ARBA" id="ARBA00043210"/>
    </source>
</evidence>
<dbReference type="Pfam" id="PF03061">
    <property type="entry name" value="4HBT"/>
    <property type="match status" value="1"/>
</dbReference>
<evidence type="ECO:0000256" key="5">
    <source>
        <dbReference type="ARBA" id="ARBA00022490"/>
    </source>
</evidence>
<dbReference type="InterPro" id="IPR029069">
    <property type="entry name" value="HotDog_dom_sf"/>
</dbReference>
<evidence type="ECO:0000256" key="17">
    <source>
        <dbReference type="ARBA" id="ARBA00040123"/>
    </source>
</evidence>
<protein>
    <recommendedName>
        <fullName evidence="17">Acyl-coenzyme A thioesterase THEM4</fullName>
        <ecNumber evidence="16">3.1.2.2</ecNumber>
    </recommendedName>
    <alternativeName>
        <fullName evidence="18">Thioesterase superfamily member 4</fullName>
    </alternativeName>
</protein>
<keyword evidence="10" id="KW-0443">Lipid metabolism</keyword>
<dbReference type="GO" id="GO:0016020">
    <property type="term" value="C:membrane"/>
    <property type="evidence" value="ECO:0007669"/>
    <property type="project" value="UniProtKB-SubCell"/>
</dbReference>
<dbReference type="CDD" id="cd03443">
    <property type="entry name" value="PaaI_thioesterase"/>
    <property type="match status" value="1"/>
</dbReference>
<reference evidence="26 27" key="1">
    <citation type="submission" date="2016-12" db="EMBL/GenBank/DDBJ databases">
        <title>The draft genome sequence of Actinophytocola sp. 11-183.</title>
        <authorList>
            <person name="Wang W."/>
            <person name="Yuan L."/>
        </authorList>
    </citation>
    <scope>NUCLEOTIDE SEQUENCE [LARGE SCALE GENOMIC DNA]</scope>
    <source>
        <strain evidence="26 27">11-183</strain>
    </source>
</reference>
<evidence type="ECO:0000256" key="12">
    <source>
        <dbReference type="ARBA" id="ARBA00023273"/>
    </source>
</evidence>
<proteinExistence type="inferred from homology"/>
<keyword evidence="8" id="KW-0276">Fatty acid metabolism</keyword>
<comment type="subcellular location">
    <subcellularLocation>
        <location evidence="3">Cell projection</location>
        <location evidence="3">Ruffle membrane</location>
    </subcellularLocation>
    <subcellularLocation>
        <location evidence="2">Cytoplasm</location>
    </subcellularLocation>
    <subcellularLocation>
        <location evidence="1">Membrane</location>
        <topology evidence="1">Peripheral membrane protein</topology>
    </subcellularLocation>
</comment>
<evidence type="ECO:0000256" key="16">
    <source>
        <dbReference type="ARBA" id="ARBA00038848"/>
    </source>
</evidence>
<comment type="catalytic activity">
    <reaction evidence="21">
        <text>decanoyl-CoA + H2O = decanoate + CoA + H(+)</text>
        <dbReference type="Rhea" id="RHEA:40059"/>
        <dbReference type="ChEBI" id="CHEBI:15377"/>
        <dbReference type="ChEBI" id="CHEBI:15378"/>
        <dbReference type="ChEBI" id="CHEBI:27689"/>
        <dbReference type="ChEBI" id="CHEBI:57287"/>
        <dbReference type="ChEBI" id="CHEBI:61430"/>
    </reaction>
    <physiologicalReaction direction="left-to-right" evidence="21">
        <dbReference type="Rhea" id="RHEA:40060"/>
    </physiologicalReaction>
</comment>
<dbReference type="EMBL" id="MSIE01000018">
    <property type="protein sequence ID" value="OLF17382.1"/>
    <property type="molecule type" value="Genomic_DNA"/>
</dbReference>
<dbReference type="PANTHER" id="PTHR12418:SF19">
    <property type="entry name" value="ACYL-COENZYME A THIOESTERASE THEM4"/>
    <property type="match status" value="1"/>
</dbReference>
<dbReference type="GO" id="GO:0006631">
    <property type="term" value="P:fatty acid metabolic process"/>
    <property type="evidence" value="ECO:0007669"/>
    <property type="project" value="UniProtKB-KW"/>
</dbReference>
<name>A0A1Q8CSP5_9PSEU</name>
<dbReference type="RefSeq" id="WP_075125756.1">
    <property type="nucleotide sequence ID" value="NZ_MSIE01000018.1"/>
</dbReference>
<evidence type="ECO:0000256" key="22">
    <source>
        <dbReference type="ARBA" id="ARBA00048074"/>
    </source>
</evidence>
<feature type="domain" description="Thioesterase" evidence="25">
    <location>
        <begin position="74"/>
        <end position="139"/>
    </location>
</feature>
<feature type="region of interest" description="Disordered" evidence="24">
    <location>
        <begin position="1"/>
        <end position="26"/>
    </location>
</feature>
<evidence type="ECO:0000256" key="10">
    <source>
        <dbReference type="ARBA" id="ARBA00023098"/>
    </source>
</evidence>
<sequence>MSRVPPPWPPVEVETAHRHPDAPPPGTKFGPHYAHCFGCGDEVEHGLHLQTEAGEGTAIHAQFTVTEAHQGAPGLAHGGLLACAFDEALGVTVGQQLRRPAVTGRLETDFLAPVPVGSTLHIVGTLDGIAGRKVYASAEGRLDAPDGPLALRARALFVIVDFRHFVEHGRAEDLRAVAENPSLLRQSRFDINP</sequence>
<evidence type="ECO:0000256" key="14">
    <source>
        <dbReference type="ARBA" id="ARBA00037002"/>
    </source>
</evidence>
<evidence type="ECO:0000256" key="3">
    <source>
        <dbReference type="ARBA" id="ARBA00004632"/>
    </source>
</evidence>
<evidence type="ECO:0000313" key="26">
    <source>
        <dbReference type="EMBL" id="OLF17382.1"/>
    </source>
</evidence>
<evidence type="ECO:0000313" key="27">
    <source>
        <dbReference type="Proteomes" id="UP000185596"/>
    </source>
</evidence>
<evidence type="ECO:0000256" key="7">
    <source>
        <dbReference type="ARBA" id="ARBA00022801"/>
    </source>
</evidence>
<evidence type="ECO:0000256" key="8">
    <source>
        <dbReference type="ARBA" id="ARBA00022832"/>
    </source>
</evidence>
<feature type="compositionally biased region" description="Pro residues" evidence="24">
    <location>
        <begin position="1"/>
        <end position="10"/>
    </location>
</feature>
<evidence type="ECO:0000256" key="19">
    <source>
        <dbReference type="ARBA" id="ARBA00047588"/>
    </source>
</evidence>
<evidence type="ECO:0000256" key="23">
    <source>
        <dbReference type="ARBA" id="ARBA00048180"/>
    </source>
</evidence>
<evidence type="ECO:0000256" key="20">
    <source>
        <dbReference type="ARBA" id="ARBA00047734"/>
    </source>
</evidence>
<comment type="catalytic activity">
    <reaction evidence="22">
        <text>dodecanoyl-CoA + H2O = dodecanoate + CoA + H(+)</text>
        <dbReference type="Rhea" id="RHEA:30135"/>
        <dbReference type="ChEBI" id="CHEBI:15377"/>
        <dbReference type="ChEBI" id="CHEBI:15378"/>
        <dbReference type="ChEBI" id="CHEBI:18262"/>
        <dbReference type="ChEBI" id="CHEBI:57287"/>
        <dbReference type="ChEBI" id="CHEBI:57375"/>
    </reaction>
    <physiologicalReaction direction="left-to-right" evidence="22">
        <dbReference type="Rhea" id="RHEA:30136"/>
    </physiologicalReaction>
</comment>